<dbReference type="InterPro" id="IPR000182">
    <property type="entry name" value="GNAT_dom"/>
</dbReference>
<evidence type="ECO:0000259" key="1">
    <source>
        <dbReference type="PROSITE" id="PS51186"/>
    </source>
</evidence>
<proteinExistence type="predicted"/>
<dbReference type="PANTHER" id="PTHR43617:SF35">
    <property type="entry name" value="[RIBOSOMAL PROTEIN BS18]-ALANINE N-ACETYLTRANSFERASE"/>
    <property type="match status" value="1"/>
</dbReference>
<dbReference type="InterPro" id="IPR050276">
    <property type="entry name" value="MshD_Acetyltransferase"/>
</dbReference>
<keyword evidence="2" id="KW-0808">Transferase</keyword>
<name>A0A1G6QB40_9BACI</name>
<sequence length="158" mass="17673">MAEAAGAAQVSAQVIVRPMRLADVSAVYAIERASFAVPWSMDIFEREITENTFANYFVIESDGVIAGYCGMWLVIDEAQITNIAILPDYRGQKLGEKLFAHVLEQAIFAGAYRLSLEVRVSNIPAQHLYRKFGLVPGGIRKNYYTDNHEDAIVMWVNL</sequence>
<evidence type="ECO:0000313" key="2">
    <source>
        <dbReference type="EMBL" id="SDC89528.1"/>
    </source>
</evidence>
<dbReference type="Proteomes" id="UP000198666">
    <property type="component" value="Unassembled WGS sequence"/>
</dbReference>
<keyword evidence="3" id="KW-1185">Reference proteome</keyword>
<dbReference type="EMBL" id="FMZB01000005">
    <property type="protein sequence ID" value="SDC89528.1"/>
    <property type="molecule type" value="Genomic_DNA"/>
</dbReference>
<dbReference type="PROSITE" id="PS51186">
    <property type="entry name" value="GNAT"/>
    <property type="match status" value="1"/>
</dbReference>
<dbReference type="PANTHER" id="PTHR43617">
    <property type="entry name" value="L-AMINO ACID N-ACETYLTRANSFERASE"/>
    <property type="match status" value="1"/>
</dbReference>
<feature type="domain" description="N-acetyltransferase" evidence="1">
    <location>
        <begin position="14"/>
        <end position="158"/>
    </location>
</feature>
<dbReference type="InterPro" id="IPR016181">
    <property type="entry name" value="Acyl_CoA_acyltransferase"/>
</dbReference>
<organism evidence="2 3">
    <name type="scientific">Terribacillus halophilus</name>
    <dbReference type="NCBI Taxonomy" id="361279"/>
    <lineage>
        <taxon>Bacteria</taxon>
        <taxon>Bacillati</taxon>
        <taxon>Bacillota</taxon>
        <taxon>Bacilli</taxon>
        <taxon>Bacillales</taxon>
        <taxon>Bacillaceae</taxon>
        <taxon>Terribacillus</taxon>
    </lineage>
</organism>
<dbReference type="InterPro" id="IPR006464">
    <property type="entry name" value="AcTrfase_RimI/Ard1"/>
</dbReference>
<gene>
    <name evidence="2" type="ORF">SAMN05421663_1058</name>
</gene>
<dbReference type="CDD" id="cd04301">
    <property type="entry name" value="NAT_SF"/>
    <property type="match status" value="1"/>
</dbReference>
<dbReference type="AlphaFoldDB" id="A0A1G6QB40"/>
<dbReference type="Pfam" id="PF00583">
    <property type="entry name" value="Acetyltransf_1"/>
    <property type="match status" value="1"/>
</dbReference>
<dbReference type="SUPFAM" id="SSF55729">
    <property type="entry name" value="Acyl-CoA N-acyltransferases (Nat)"/>
    <property type="match status" value="1"/>
</dbReference>
<dbReference type="STRING" id="361279.SAMN05421663_1058"/>
<dbReference type="NCBIfam" id="TIGR01575">
    <property type="entry name" value="rimI"/>
    <property type="match status" value="1"/>
</dbReference>
<reference evidence="3" key="1">
    <citation type="submission" date="2016-10" db="EMBL/GenBank/DDBJ databases">
        <authorList>
            <person name="Varghese N."/>
            <person name="Submissions S."/>
        </authorList>
    </citation>
    <scope>NUCLEOTIDE SEQUENCE [LARGE SCALE GENOMIC DNA]</scope>
    <source>
        <strain evidence="3">DSM 21620</strain>
    </source>
</reference>
<protein>
    <submittedName>
        <fullName evidence="2">Ribosomal-protein-alanine N-acetyltransferase</fullName>
    </submittedName>
</protein>
<accession>A0A1G6QB40</accession>
<evidence type="ECO:0000313" key="3">
    <source>
        <dbReference type="Proteomes" id="UP000198666"/>
    </source>
</evidence>
<dbReference type="GO" id="GO:0008999">
    <property type="term" value="F:protein-N-terminal-alanine acetyltransferase activity"/>
    <property type="evidence" value="ECO:0007669"/>
    <property type="project" value="TreeGrafter"/>
</dbReference>
<dbReference type="Gene3D" id="3.40.630.30">
    <property type="match status" value="1"/>
</dbReference>